<accession>A0ACC0NMI2</accession>
<sequence>MGSDKRSLEYWIVAVKPDRILYEEGRIAKNRARKVISIVASKMPIRTQFIICNVLK</sequence>
<organism evidence="1 2">
    <name type="scientific">Rhododendron molle</name>
    <name type="common">Chinese azalea</name>
    <name type="synonym">Azalea mollis</name>
    <dbReference type="NCBI Taxonomy" id="49168"/>
    <lineage>
        <taxon>Eukaryota</taxon>
        <taxon>Viridiplantae</taxon>
        <taxon>Streptophyta</taxon>
        <taxon>Embryophyta</taxon>
        <taxon>Tracheophyta</taxon>
        <taxon>Spermatophyta</taxon>
        <taxon>Magnoliopsida</taxon>
        <taxon>eudicotyledons</taxon>
        <taxon>Gunneridae</taxon>
        <taxon>Pentapetalae</taxon>
        <taxon>asterids</taxon>
        <taxon>Ericales</taxon>
        <taxon>Ericaceae</taxon>
        <taxon>Ericoideae</taxon>
        <taxon>Rhodoreae</taxon>
        <taxon>Rhododendron</taxon>
    </lineage>
</organism>
<proteinExistence type="predicted"/>
<protein>
    <submittedName>
        <fullName evidence="1">Uncharacterized protein</fullName>
    </submittedName>
</protein>
<keyword evidence="2" id="KW-1185">Reference proteome</keyword>
<gene>
    <name evidence="1" type="ORF">RHMOL_Rhmol05G0063200</name>
</gene>
<comment type="caution">
    <text evidence="1">The sequence shown here is derived from an EMBL/GenBank/DDBJ whole genome shotgun (WGS) entry which is preliminary data.</text>
</comment>
<evidence type="ECO:0000313" key="2">
    <source>
        <dbReference type="Proteomes" id="UP001062846"/>
    </source>
</evidence>
<evidence type="ECO:0000313" key="1">
    <source>
        <dbReference type="EMBL" id="KAI8554004.1"/>
    </source>
</evidence>
<name>A0ACC0NMI2_RHOML</name>
<dbReference type="Proteomes" id="UP001062846">
    <property type="component" value="Chromosome 5"/>
</dbReference>
<dbReference type="EMBL" id="CM046392">
    <property type="protein sequence ID" value="KAI8554004.1"/>
    <property type="molecule type" value="Genomic_DNA"/>
</dbReference>
<reference evidence="1" key="1">
    <citation type="submission" date="2022-02" db="EMBL/GenBank/DDBJ databases">
        <title>Plant Genome Project.</title>
        <authorList>
            <person name="Zhang R.-G."/>
        </authorList>
    </citation>
    <scope>NUCLEOTIDE SEQUENCE</scope>
    <source>
        <strain evidence="1">AT1</strain>
    </source>
</reference>